<dbReference type="PANTHER" id="PTHR11271:SF6">
    <property type="entry name" value="GUANINE DEAMINASE"/>
    <property type="match status" value="1"/>
</dbReference>
<dbReference type="InterPro" id="IPR032466">
    <property type="entry name" value="Metal_Hydrolase"/>
</dbReference>
<evidence type="ECO:0000313" key="7">
    <source>
        <dbReference type="Proteomes" id="UP000283745"/>
    </source>
</evidence>
<reference evidence="6 7" key="1">
    <citation type="submission" date="2018-08" db="EMBL/GenBank/DDBJ databases">
        <title>A genome reference for cultivated species of the human gut microbiota.</title>
        <authorList>
            <person name="Zou Y."/>
            <person name="Xue W."/>
            <person name="Luo G."/>
        </authorList>
    </citation>
    <scope>NUCLEOTIDE SEQUENCE [LARGE SCALE GENOMIC DNA]</scope>
    <source>
        <strain evidence="6 7">AM28-23</strain>
    </source>
</reference>
<dbReference type="Proteomes" id="UP000283745">
    <property type="component" value="Unassembled WGS sequence"/>
</dbReference>
<dbReference type="GO" id="GO:0005829">
    <property type="term" value="C:cytosol"/>
    <property type="evidence" value="ECO:0007669"/>
    <property type="project" value="TreeGrafter"/>
</dbReference>
<dbReference type="InterPro" id="IPR051607">
    <property type="entry name" value="Metallo-dep_hydrolases"/>
</dbReference>
<dbReference type="GO" id="GO:0008892">
    <property type="term" value="F:guanine deaminase activity"/>
    <property type="evidence" value="ECO:0007669"/>
    <property type="project" value="TreeGrafter"/>
</dbReference>
<evidence type="ECO:0000256" key="2">
    <source>
        <dbReference type="ARBA" id="ARBA00022723"/>
    </source>
</evidence>
<dbReference type="GO" id="GO:0008270">
    <property type="term" value="F:zinc ion binding"/>
    <property type="evidence" value="ECO:0007669"/>
    <property type="project" value="TreeGrafter"/>
</dbReference>
<sequence length="428" mass="47489">MTQNPTTFALKGAVCFSTDSRHLTCLEDAYLVCQDGRSVGVFPKLPEYFSGIPVRNVSPCLIIPGMTDLHLHAPQYAFHGMYMDLELLDWLNTVTFPEESRYSDPDYAAKAYTIFADDIKKSATTRASVFGTLHVEATELLMDLMEKTGLRTFIGKVNMDRNGSAALQEKSAVVSVRDTVRWLTDTAGKYENVKPILTPRFTPSCTDELMTGLAEIQRTYCLPVQSHLSENRSEIAWVKELCPGTSFYGEAYDQFGLFGGENCPTIMAHCVYSSDAEISLMKKRGIFIAHCPQSNTNLSSGIAPARRYLDEGLHIGLGTDIAGGHSLSMLRAVADAIQVSKLRWRLVDDTLKPLSLEEAFYMATMGGGAFFGKVGSFLEGYEFDALILDDSSLRHPQHLSARERLERLVYLSDDHCITGKYVSGNKIF</sequence>
<dbReference type="AlphaFoldDB" id="A0A414J706"/>
<evidence type="ECO:0000313" key="6">
    <source>
        <dbReference type="EMBL" id="RHE40197.1"/>
    </source>
</evidence>
<organism evidence="6 7">
    <name type="scientific">Blautia obeum</name>
    <dbReference type="NCBI Taxonomy" id="40520"/>
    <lineage>
        <taxon>Bacteria</taxon>
        <taxon>Bacillati</taxon>
        <taxon>Bacillota</taxon>
        <taxon>Clostridia</taxon>
        <taxon>Lachnospirales</taxon>
        <taxon>Lachnospiraceae</taxon>
        <taxon>Blautia</taxon>
    </lineage>
</organism>
<evidence type="ECO:0000256" key="3">
    <source>
        <dbReference type="ARBA" id="ARBA00022801"/>
    </source>
</evidence>
<dbReference type="GO" id="GO:0006147">
    <property type="term" value="P:guanine catabolic process"/>
    <property type="evidence" value="ECO:0007669"/>
    <property type="project" value="UniProtKB-UniPathway"/>
</dbReference>
<keyword evidence="4" id="KW-0862">Zinc</keyword>
<comment type="cofactor">
    <cofactor evidence="1">
        <name>Zn(2+)</name>
        <dbReference type="ChEBI" id="CHEBI:29105"/>
    </cofactor>
</comment>
<dbReference type="InterPro" id="IPR006680">
    <property type="entry name" value="Amidohydro-rel"/>
</dbReference>
<dbReference type="RefSeq" id="WP_015543272.1">
    <property type="nucleotide sequence ID" value="NZ_CABJFK010000005.1"/>
</dbReference>
<evidence type="ECO:0000259" key="5">
    <source>
        <dbReference type="Pfam" id="PF01979"/>
    </source>
</evidence>
<dbReference type="InterPro" id="IPR011059">
    <property type="entry name" value="Metal-dep_hydrolase_composite"/>
</dbReference>
<dbReference type="Gene3D" id="2.30.40.10">
    <property type="entry name" value="Urease, subunit C, domain 1"/>
    <property type="match status" value="1"/>
</dbReference>
<keyword evidence="3" id="KW-0378">Hydrolase</keyword>
<dbReference type="EMBL" id="QSKF01000005">
    <property type="protein sequence ID" value="RHE40197.1"/>
    <property type="molecule type" value="Genomic_DNA"/>
</dbReference>
<dbReference type="PANTHER" id="PTHR11271">
    <property type="entry name" value="GUANINE DEAMINASE"/>
    <property type="match status" value="1"/>
</dbReference>
<comment type="caution">
    <text evidence="6">The sequence shown here is derived from an EMBL/GenBank/DDBJ whole genome shotgun (WGS) entry which is preliminary data.</text>
</comment>
<protein>
    <submittedName>
        <fullName evidence="6">Guanine deaminase</fullName>
    </submittedName>
</protein>
<evidence type="ECO:0000256" key="1">
    <source>
        <dbReference type="ARBA" id="ARBA00001947"/>
    </source>
</evidence>
<dbReference type="Gene3D" id="3.20.20.140">
    <property type="entry name" value="Metal-dependent hydrolases"/>
    <property type="match status" value="1"/>
</dbReference>
<accession>A0A414J706</accession>
<name>A0A414J706_9FIRM</name>
<gene>
    <name evidence="6" type="ORF">DW740_07770</name>
</gene>
<keyword evidence="2" id="KW-0479">Metal-binding</keyword>
<feature type="domain" description="Amidohydrolase-related" evidence="5">
    <location>
        <begin position="62"/>
        <end position="425"/>
    </location>
</feature>
<dbReference type="SUPFAM" id="SSF51556">
    <property type="entry name" value="Metallo-dependent hydrolases"/>
    <property type="match status" value="1"/>
</dbReference>
<dbReference type="SUPFAM" id="SSF51338">
    <property type="entry name" value="Composite domain of metallo-dependent hydrolases"/>
    <property type="match status" value="2"/>
</dbReference>
<proteinExistence type="predicted"/>
<dbReference type="Pfam" id="PF01979">
    <property type="entry name" value="Amidohydro_1"/>
    <property type="match status" value="1"/>
</dbReference>
<dbReference type="UniPathway" id="UPA00603">
    <property type="reaction ID" value="UER00660"/>
</dbReference>
<evidence type="ECO:0000256" key="4">
    <source>
        <dbReference type="ARBA" id="ARBA00022833"/>
    </source>
</evidence>